<feature type="domain" description="Cytoskeleton protein RodZ-like C-terminal" evidence="2">
    <location>
        <begin position="170"/>
        <end position="238"/>
    </location>
</feature>
<dbReference type="RefSeq" id="WP_012853629.1">
    <property type="nucleotide sequence ID" value="NC_013510.1"/>
</dbReference>
<dbReference type="KEGG" id="tcu:Tcur_3307"/>
<dbReference type="InterPro" id="IPR050400">
    <property type="entry name" value="Bact_Cytoskel_RodZ"/>
</dbReference>
<dbReference type="OrthoDB" id="5243487at2"/>
<dbReference type="Proteomes" id="UP000001918">
    <property type="component" value="Chromosome"/>
</dbReference>
<dbReference type="EMBL" id="CP001738">
    <property type="protein sequence ID" value="ACY98845.1"/>
    <property type="molecule type" value="Genomic_DNA"/>
</dbReference>
<organism evidence="3 4">
    <name type="scientific">Thermomonospora curvata (strain ATCC 19995 / DSM 43183 / JCM 3096 / KCTC 9072 / NBRC 15933 / NCIMB 10081 / Henssen B9)</name>
    <dbReference type="NCBI Taxonomy" id="471852"/>
    <lineage>
        <taxon>Bacteria</taxon>
        <taxon>Bacillati</taxon>
        <taxon>Actinomycetota</taxon>
        <taxon>Actinomycetes</taxon>
        <taxon>Streptosporangiales</taxon>
        <taxon>Thermomonosporaceae</taxon>
        <taxon>Thermomonospora</taxon>
    </lineage>
</organism>
<dbReference type="SUPFAM" id="SSF47413">
    <property type="entry name" value="lambda repressor-like DNA-binding domains"/>
    <property type="match status" value="1"/>
</dbReference>
<evidence type="ECO:0000313" key="3">
    <source>
        <dbReference type="EMBL" id="ACY98845.1"/>
    </source>
</evidence>
<dbReference type="STRING" id="471852.Tcur_3307"/>
<gene>
    <name evidence="3" type="ordered locus">Tcur_3307</name>
</gene>
<dbReference type="PANTHER" id="PTHR34475:SF1">
    <property type="entry name" value="CYTOSKELETON PROTEIN RODZ"/>
    <property type="match status" value="1"/>
</dbReference>
<dbReference type="InterPro" id="IPR025194">
    <property type="entry name" value="RodZ-like_C"/>
</dbReference>
<dbReference type="GO" id="GO:0003677">
    <property type="term" value="F:DNA binding"/>
    <property type="evidence" value="ECO:0007669"/>
    <property type="project" value="InterPro"/>
</dbReference>
<evidence type="ECO:0000256" key="1">
    <source>
        <dbReference type="SAM" id="MobiDB-lite"/>
    </source>
</evidence>
<evidence type="ECO:0000313" key="4">
    <source>
        <dbReference type="Proteomes" id="UP000001918"/>
    </source>
</evidence>
<dbReference type="Pfam" id="PF13464">
    <property type="entry name" value="RodZ_C"/>
    <property type="match status" value="1"/>
</dbReference>
<proteinExistence type="predicted"/>
<dbReference type="eggNOG" id="COG1426">
    <property type="taxonomic scope" value="Bacteria"/>
</dbReference>
<feature type="region of interest" description="Disordered" evidence="1">
    <location>
        <begin position="130"/>
        <end position="158"/>
    </location>
</feature>
<dbReference type="PANTHER" id="PTHR34475">
    <property type="match status" value="1"/>
</dbReference>
<dbReference type="InterPro" id="IPR010982">
    <property type="entry name" value="Lambda_DNA-bd_dom_sf"/>
</dbReference>
<dbReference type="Pfam" id="PF13413">
    <property type="entry name" value="HTH_25"/>
    <property type="match status" value="1"/>
</dbReference>
<keyword evidence="4" id="KW-1185">Reference proteome</keyword>
<protein>
    <recommendedName>
        <fullName evidence="2">Cytoskeleton protein RodZ-like C-terminal domain-containing protein</fullName>
    </recommendedName>
</protein>
<dbReference type="AlphaFoldDB" id="D1AAD2"/>
<feature type="compositionally biased region" description="Low complexity" evidence="1">
    <location>
        <begin position="149"/>
        <end position="158"/>
    </location>
</feature>
<dbReference type="Gene3D" id="1.10.260.40">
    <property type="entry name" value="lambda repressor-like DNA-binding domains"/>
    <property type="match status" value="1"/>
</dbReference>
<dbReference type="HOGENOM" id="CLU_047530_1_0_11"/>
<sequence length="248" mass="26230">MSIGETLATARQTAGLTISQVSERTRIRASVIRGIEADDFASCGGNFYARGHIRSIAKVVGIDPEPLIREFDRKYGALEPTSAAAAFESERPVKIAEPRSPNWTAAMAVALVLVVLYGIVRVLDGGATDPQTAQPVAQPSRAALPAQSATATPAPDAVAAVPRKNVQLRVKAKRSSWLNVRDEKGRQLFSGLLASGKSMEWTAKKRIYILIGNGGGVELTVNGKKLGSPGTDGQVLRLDFGPGDPEGT</sequence>
<name>D1AAD2_THECD</name>
<reference evidence="3 4" key="1">
    <citation type="journal article" date="2011" name="Stand. Genomic Sci.">
        <title>Complete genome sequence of Thermomonospora curvata type strain (B9).</title>
        <authorList>
            <person name="Chertkov O."/>
            <person name="Sikorski J."/>
            <person name="Nolan M."/>
            <person name="Lapidus A."/>
            <person name="Lucas S."/>
            <person name="Del Rio T.G."/>
            <person name="Tice H."/>
            <person name="Cheng J.F."/>
            <person name="Goodwin L."/>
            <person name="Pitluck S."/>
            <person name="Liolios K."/>
            <person name="Ivanova N."/>
            <person name="Mavromatis K."/>
            <person name="Mikhailova N."/>
            <person name="Ovchinnikova G."/>
            <person name="Pati A."/>
            <person name="Chen A."/>
            <person name="Palaniappan K."/>
            <person name="Djao O.D."/>
            <person name="Land M."/>
            <person name="Hauser L."/>
            <person name="Chang Y.J."/>
            <person name="Jeffries C.D."/>
            <person name="Brettin T."/>
            <person name="Han C."/>
            <person name="Detter J.C."/>
            <person name="Rohde M."/>
            <person name="Goker M."/>
            <person name="Woyke T."/>
            <person name="Bristow J."/>
            <person name="Eisen J.A."/>
            <person name="Markowitz V."/>
            <person name="Hugenholtz P."/>
            <person name="Klenk H.P."/>
            <person name="Kyrpides N.C."/>
        </authorList>
    </citation>
    <scope>NUCLEOTIDE SEQUENCE [LARGE SCALE GENOMIC DNA]</scope>
    <source>
        <strain evidence="4">ATCC 19995 / DSM 43183 / JCM 3096 / KCTC 9072 / NBRC 15933 / NCIMB 10081 / Henssen B9</strain>
    </source>
</reference>
<evidence type="ECO:0000259" key="2">
    <source>
        <dbReference type="Pfam" id="PF13464"/>
    </source>
</evidence>
<accession>D1AAD2</accession>